<dbReference type="InterPro" id="IPR004045">
    <property type="entry name" value="Glutathione_S-Trfase_N"/>
</dbReference>
<evidence type="ECO:0000313" key="3">
    <source>
        <dbReference type="EMBL" id="CAE2321346.1"/>
    </source>
</evidence>
<evidence type="ECO:0000256" key="1">
    <source>
        <dbReference type="SAM" id="MobiDB-lite"/>
    </source>
</evidence>
<dbReference type="PANTHER" id="PTHR45288">
    <property type="entry name" value="THIOREDOXIN FAMILY PROTEIN"/>
    <property type="match status" value="1"/>
</dbReference>
<dbReference type="PROSITE" id="PS50004">
    <property type="entry name" value="C2"/>
    <property type="match status" value="1"/>
</dbReference>
<protein>
    <recommendedName>
        <fullName evidence="2">C2 domain-containing protein</fullName>
    </recommendedName>
</protein>
<feature type="compositionally biased region" description="Low complexity" evidence="1">
    <location>
        <begin position="710"/>
        <end position="724"/>
    </location>
</feature>
<dbReference type="Pfam" id="PF00168">
    <property type="entry name" value="C2"/>
    <property type="match status" value="1"/>
</dbReference>
<feature type="compositionally biased region" description="Polar residues" evidence="1">
    <location>
        <begin position="686"/>
        <end position="698"/>
    </location>
</feature>
<accession>A0A7S4P2E7</accession>
<proteinExistence type="predicted"/>
<feature type="region of interest" description="Disordered" evidence="1">
    <location>
        <begin position="682"/>
        <end position="747"/>
    </location>
</feature>
<sequence length="747" mass="83316">MFPRMLPIVRVIFARWYGFYYAVPFLRETMDRISSSLASKLRFNFGDRIHKDVLAAYRPRFLLRLYEFENSDVCRQIREVMSVLDLDYICYPCPREQVTDFGDTVFREGRWRCEAQQKGGKCDLPLLVDPNTDSIVHTSDIIPYLWETYGPLCGELDVTVVEAKNLTNRPSGKNTVGGTILGLGCSRQAFAEVSLLGCPVPPLKTEIKPYTLDPNFNETFSYGVTSMNQSLQVTIKDKDYGWGENNEDQADAFMGRVVVHLSDVITAIALKQHLQMKAKEDKKANDSLESNSDGGNEIKPAAQEEDDTQILDKWYMLEEERPLLRRPGATIPALGLLRLRFEYRPRAASADSMPWQAKILLDREDVPPLAMQVSKRKKRLLSRAAENLYMLLLIIIRHITLVLASLMRPLPEFGLARTPNRCADEARALALAETLAQNDDGTVDEKLVGQFLASLSDRDRSLRETESSSGVLAPGDSISMSSTPAKRVGRASRLLNVAQSLVSRLMDKEQDNMLENSSVSWIDDGVNDLPQLFTYESDPAGRRMREVLCTLELPYQLHNVAHGSRKSLPEDIDGGGGGNKAKLPLFIDPPTGFRSSEPGAVKEYLTSMHATGACKDEWIIVTVASYVRFLVFKLVQFLLLSSLRESSSFMNRLTNMLKDELVPFIREEVAWSVRETATAMGLANVDPSQTRGRVNSSPEGRRGTSRPRAGSKGPSSKRSPSPGRLVPSAGQQSSPAGVSPRRLVRAS</sequence>
<dbReference type="InterPro" id="IPR000008">
    <property type="entry name" value="C2_dom"/>
</dbReference>
<dbReference type="SMART" id="SM00239">
    <property type="entry name" value="C2"/>
    <property type="match status" value="1"/>
</dbReference>
<dbReference type="AlphaFoldDB" id="A0A7S4P2E7"/>
<feature type="domain" description="C2" evidence="2">
    <location>
        <begin position="137"/>
        <end position="274"/>
    </location>
</feature>
<dbReference type="SUPFAM" id="SSF49562">
    <property type="entry name" value="C2 domain (Calcium/lipid-binding domain, CaLB)"/>
    <property type="match status" value="1"/>
</dbReference>
<dbReference type="InterPro" id="IPR035892">
    <property type="entry name" value="C2_domain_sf"/>
</dbReference>
<dbReference type="CDD" id="cd00030">
    <property type="entry name" value="C2"/>
    <property type="match status" value="1"/>
</dbReference>
<dbReference type="Gene3D" id="2.60.40.150">
    <property type="entry name" value="C2 domain"/>
    <property type="match status" value="1"/>
</dbReference>
<organism evidence="3">
    <name type="scientific">Guillardia theta</name>
    <name type="common">Cryptophyte</name>
    <name type="synonym">Cryptomonas phi</name>
    <dbReference type="NCBI Taxonomy" id="55529"/>
    <lineage>
        <taxon>Eukaryota</taxon>
        <taxon>Cryptophyceae</taxon>
        <taxon>Pyrenomonadales</taxon>
        <taxon>Geminigeraceae</taxon>
        <taxon>Guillardia</taxon>
    </lineage>
</organism>
<dbReference type="InterPro" id="IPR036249">
    <property type="entry name" value="Thioredoxin-like_sf"/>
</dbReference>
<dbReference type="Pfam" id="PF13417">
    <property type="entry name" value="GST_N_3"/>
    <property type="match status" value="1"/>
</dbReference>
<dbReference type="SUPFAM" id="SSF52833">
    <property type="entry name" value="Thioredoxin-like"/>
    <property type="match status" value="1"/>
</dbReference>
<feature type="region of interest" description="Disordered" evidence="1">
    <location>
        <begin position="280"/>
        <end position="303"/>
    </location>
</feature>
<evidence type="ECO:0000259" key="2">
    <source>
        <dbReference type="PROSITE" id="PS50004"/>
    </source>
</evidence>
<gene>
    <name evidence="3" type="ORF">GTHE00462_LOCUS27475</name>
</gene>
<name>A0A7S4P2E7_GUITH</name>
<reference evidence="3" key="1">
    <citation type="submission" date="2021-01" db="EMBL/GenBank/DDBJ databases">
        <authorList>
            <person name="Corre E."/>
            <person name="Pelletier E."/>
            <person name="Niang G."/>
            <person name="Scheremetjew M."/>
            <person name="Finn R."/>
            <person name="Kale V."/>
            <person name="Holt S."/>
            <person name="Cochrane G."/>
            <person name="Meng A."/>
            <person name="Brown T."/>
            <person name="Cohen L."/>
        </authorList>
    </citation>
    <scope>NUCLEOTIDE SEQUENCE</scope>
    <source>
        <strain evidence="3">CCMP 2712</strain>
    </source>
</reference>
<dbReference type="EMBL" id="HBKN01035244">
    <property type="protein sequence ID" value="CAE2321346.1"/>
    <property type="molecule type" value="Transcribed_RNA"/>
</dbReference>
<feature type="region of interest" description="Disordered" evidence="1">
    <location>
        <begin position="462"/>
        <end position="485"/>
    </location>
</feature>
<dbReference type="PANTHER" id="PTHR45288:SF1">
    <property type="entry name" value="THIOREDOXIN FAMILY PROTEIN"/>
    <property type="match status" value="1"/>
</dbReference>